<feature type="repeat" description="TPR" evidence="1">
    <location>
        <begin position="473"/>
        <end position="506"/>
    </location>
</feature>
<feature type="chain" id="PRO_5045094419" evidence="2">
    <location>
        <begin position="21"/>
        <end position="525"/>
    </location>
</feature>
<dbReference type="Pfam" id="PF13181">
    <property type="entry name" value="TPR_8"/>
    <property type="match status" value="1"/>
</dbReference>
<dbReference type="InterPro" id="IPR050491">
    <property type="entry name" value="AmpC-like"/>
</dbReference>
<gene>
    <name evidence="4" type="ORF">J1C55_02955</name>
</gene>
<sequence>MKVLIKVFVCLLLSIANLQAQNLDSLLTVYSQNGKENEINSNFNGVVLIAKGNDIVFNKAYGYSDFETKKTLTVNDKFLIGSVTKPVVAYLTLKQVERGNIKLEQNISDFLPNFDHDKGKEITIKMLLNHTSGLPHYSGLLPYIESREVFFESAISTVDYVSLINKVGLINIPGQKYQYSSLGYVLLGAILEKVTEQSFSDIVKKEINEDMDLKNLGFVTDNSIDIVKDYKMEGDDYKEFPNRHQSNTLSTGGVYSNSIDLFHFFNKLRKRDILDTDLTKEMFKENNNGYALGLYRNDPVLLRYIPSARYFSHGGSVNEFSSYVMLNDDGITIIILASTRPLNLPKLIVNIYRAYKGEDLSTSNRVILPSLKDVSNFERENGVDGVIKYQQEMTKNAGYPIYPSASYVVKMVKIHRNKTNVEAIDNLINTITIKENPYAEDTLNQLGYLLFKIDKEKAEKYFKKTTELFPKSANAWDSLGEFYEKTNQPKKAKAAYQNAVKLSKKYQLENQKLFIKNLKRINNEL</sequence>
<dbReference type="PANTHER" id="PTHR46825">
    <property type="entry name" value="D-ALANYL-D-ALANINE-CARBOXYPEPTIDASE/ENDOPEPTIDASE AMPH"/>
    <property type="match status" value="1"/>
</dbReference>
<dbReference type="Pfam" id="PF00144">
    <property type="entry name" value="Beta-lactamase"/>
    <property type="match status" value="1"/>
</dbReference>
<dbReference type="SMART" id="SM00028">
    <property type="entry name" value="TPR"/>
    <property type="match status" value="2"/>
</dbReference>
<dbReference type="SUPFAM" id="SSF48452">
    <property type="entry name" value="TPR-like"/>
    <property type="match status" value="1"/>
</dbReference>
<dbReference type="RefSeq" id="WP_227475992.1">
    <property type="nucleotide sequence ID" value="NZ_JAFMPT010000003.1"/>
</dbReference>
<dbReference type="InterPro" id="IPR012338">
    <property type="entry name" value="Beta-lactam/transpept-like"/>
</dbReference>
<dbReference type="Proteomes" id="UP000778797">
    <property type="component" value="Unassembled WGS sequence"/>
</dbReference>
<comment type="caution">
    <text evidence="4">The sequence shown here is derived from an EMBL/GenBank/DDBJ whole genome shotgun (WGS) entry which is preliminary data.</text>
</comment>
<evidence type="ECO:0000313" key="4">
    <source>
        <dbReference type="EMBL" id="MCC1483539.1"/>
    </source>
</evidence>
<organism evidence="4 5">
    <name type="scientific">Winogradskyella immobilis</name>
    <dbReference type="NCBI Taxonomy" id="2816852"/>
    <lineage>
        <taxon>Bacteria</taxon>
        <taxon>Pseudomonadati</taxon>
        <taxon>Bacteroidota</taxon>
        <taxon>Flavobacteriia</taxon>
        <taxon>Flavobacteriales</taxon>
        <taxon>Flavobacteriaceae</taxon>
        <taxon>Winogradskyella</taxon>
    </lineage>
</organism>
<dbReference type="InterPro" id="IPR011990">
    <property type="entry name" value="TPR-like_helical_dom_sf"/>
</dbReference>
<keyword evidence="2" id="KW-0732">Signal</keyword>
<dbReference type="SUPFAM" id="SSF56601">
    <property type="entry name" value="beta-lactamase/transpeptidase-like"/>
    <property type="match status" value="1"/>
</dbReference>
<feature type="domain" description="Beta-lactamase-related" evidence="3">
    <location>
        <begin position="46"/>
        <end position="343"/>
    </location>
</feature>
<dbReference type="Gene3D" id="1.25.40.10">
    <property type="entry name" value="Tetratricopeptide repeat domain"/>
    <property type="match status" value="1"/>
</dbReference>
<evidence type="ECO:0000256" key="1">
    <source>
        <dbReference type="PROSITE-ProRule" id="PRU00339"/>
    </source>
</evidence>
<reference evidence="5" key="1">
    <citation type="submission" date="2021-03" db="EMBL/GenBank/DDBJ databases">
        <title>Genome of Cognatishimia sp. F0-27.</title>
        <authorList>
            <person name="Ping X."/>
        </authorList>
    </citation>
    <scope>NUCLEOTIDE SEQUENCE [LARGE SCALE GENOMIC DNA]</scope>
    <source>
        <strain evidence="5">E313</strain>
    </source>
</reference>
<feature type="signal peptide" evidence="2">
    <location>
        <begin position="1"/>
        <end position="20"/>
    </location>
</feature>
<accession>A0ABS8EK10</accession>
<dbReference type="GO" id="GO:0016787">
    <property type="term" value="F:hydrolase activity"/>
    <property type="evidence" value="ECO:0007669"/>
    <property type="project" value="UniProtKB-KW"/>
</dbReference>
<keyword evidence="1" id="KW-0802">TPR repeat</keyword>
<protein>
    <submittedName>
        <fullName evidence="4">Serine hydrolase</fullName>
    </submittedName>
</protein>
<evidence type="ECO:0000256" key="2">
    <source>
        <dbReference type="SAM" id="SignalP"/>
    </source>
</evidence>
<dbReference type="Gene3D" id="3.40.710.10">
    <property type="entry name" value="DD-peptidase/beta-lactamase superfamily"/>
    <property type="match status" value="1"/>
</dbReference>
<dbReference type="PROSITE" id="PS50005">
    <property type="entry name" value="TPR"/>
    <property type="match status" value="1"/>
</dbReference>
<dbReference type="PANTHER" id="PTHR46825:SF9">
    <property type="entry name" value="BETA-LACTAMASE-RELATED DOMAIN-CONTAINING PROTEIN"/>
    <property type="match status" value="1"/>
</dbReference>
<reference evidence="5" key="2">
    <citation type="submission" date="2023-07" db="EMBL/GenBank/DDBJ databases">
        <title>Genome of Winogradskyella sp. E313.</title>
        <authorList>
            <person name="Zhou Y."/>
        </authorList>
    </citation>
    <scope>NUCLEOTIDE SEQUENCE [LARGE SCALE GENOMIC DNA]</scope>
    <source>
        <strain evidence="5">E313</strain>
    </source>
</reference>
<dbReference type="EMBL" id="JAFMPT010000003">
    <property type="protein sequence ID" value="MCC1483539.1"/>
    <property type="molecule type" value="Genomic_DNA"/>
</dbReference>
<keyword evidence="5" id="KW-1185">Reference proteome</keyword>
<evidence type="ECO:0000313" key="5">
    <source>
        <dbReference type="Proteomes" id="UP000778797"/>
    </source>
</evidence>
<keyword evidence="4" id="KW-0378">Hydrolase</keyword>
<dbReference type="InterPro" id="IPR019734">
    <property type="entry name" value="TPR_rpt"/>
</dbReference>
<dbReference type="InterPro" id="IPR001466">
    <property type="entry name" value="Beta-lactam-related"/>
</dbReference>
<proteinExistence type="predicted"/>
<name>A0ABS8EK10_9FLAO</name>
<evidence type="ECO:0000259" key="3">
    <source>
        <dbReference type="Pfam" id="PF00144"/>
    </source>
</evidence>